<proteinExistence type="predicted"/>
<evidence type="ECO:0000313" key="2">
    <source>
        <dbReference type="Proteomes" id="UP000282656"/>
    </source>
</evidence>
<keyword evidence="2" id="KW-1185">Reference proteome</keyword>
<reference evidence="2" key="1">
    <citation type="submission" date="2018-09" db="EMBL/GenBank/DDBJ databases">
        <authorList>
            <person name="Livingstone P.G."/>
            <person name="Whitworth D.E."/>
        </authorList>
    </citation>
    <scope>NUCLEOTIDE SEQUENCE [LARGE SCALE GENOMIC DNA]</scope>
    <source>
        <strain evidence="2">AB047A</strain>
    </source>
</reference>
<dbReference type="SUPFAM" id="SSF50965">
    <property type="entry name" value="Galactose oxidase, central domain"/>
    <property type="match status" value="1"/>
</dbReference>
<dbReference type="Proteomes" id="UP000282656">
    <property type="component" value="Unassembled WGS sequence"/>
</dbReference>
<dbReference type="InterPro" id="IPR011043">
    <property type="entry name" value="Gal_Oxase/kelch_b-propeller"/>
</dbReference>
<dbReference type="Pfam" id="PF11617">
    <property type="entry name" value="Cu-binding_MopE"/>
    <property type="match status" value="3"/>
</dbReference>
<dbReference type="EMBL" id="RAWM01000002">
    <property type="protein sequence ID" value="RKH73825.1"/>
    <property type="molecule type" value="Genomic_DNA"/>
</dbReference>
<accession>A0A3A8R4R1</accession>
<dbReference type="InterPro" id="IPR021655">
    <property type="entry name" value="Put_metal-bd"/>
</dbReference>
<dbReference type="AlphaFoldDB" id="A0A3A8R4R1"/>
<evidence type="ECO:0000313" key="1">
    <source>
        <dbReference type="EMBL" id="RKH73825.1"/>
    </source>
</evidence>
<dbReference type="OrthoDB" id="5483347at2"/>
<name>A0A3A8R4R1_9BACT</name>
<comment type="caution">
    <text evidence="1">The sequence shown here is derived from an EMBL/GenBank/DDBJ whole genome shotgun (WGS) entry which is preliminary data.</text>
</comment>
<dbReference type="RefSeq" id="WP_121768781.1">
    <property type="nucleotide sequence ID" value="NZ_RAWM01000002.1"/>
</dbReference>
<sequence>MSRFRLLWVALLGLGLVRCTVPSLEDLWREKGFCAVGDEDCGMLRIRVDAQGFVPGCLRITARDGDRDAVLSMSIPYRGTERAGRTLTQGFSPPKDWGLGVTVTVDGFEQGCDGAAVANQQLGFVLREGDISDLAFLLRATDADGDGFVSAATHGSDCDDANPAINPAATELCNFQDDNCNGVRDEGIPVGETCIASNGCTGSNTCGENGAVVCFAGPIVQYAWADEDQDGYGDTSRGQVPVCTTELPSNRLPLSAPHNDCDDSRASVHPGLPELCNRMDDNCSGDTDEGFNVGTVCADSQTQCVGLFECDPSGNRTYCKPNSAPPTWYPDDDLDSYGAPDGGIASCARPDEGFVPQSGDCDDGNPFIHVSAPELCDEQDNNCDSLVDENGVCVGGVPSWDTRVPAGDGISLHAASVYGDGGVWVVGEDSTRMVKTPGSKVFSVLPGACTDGASPQSLLSVWAHPQTGVAFIGRDQGKLIVQTPESANCTPRTLLSSSSATVMGLQGVLADGGVDIHGVVTDTAKGNGGTFLWNGGLTTISIKTINTTQFRGVYGISPQVMFAVGGSVSSSIYRYDPDLGFWRADGTAPSGASLNAVHVVNPKLAYAVGTRGTLLRWNGAWSPVSGFNSPDANLTGVLAFGTHSIYVTSDDGCIYRYDGASWRVVRCAASVYGIAGNRPDDIWAVGRFGQVTHYPGWPQ</sequence>
<organism evidence="1 2">
    <name type="scientific">Corallococcus interemptor</name>
    <dbReference type="NCBI Taxonomy" id="2316720"/>
    <lineage>
        <taxon>Bacteria</taxon>
        <taxon>Pseudomonadati</taxon>
        <taxon>Myxococcota</taxon>
        <taxon>Myxococcia</taxon>
        <taxon>Myxococcales</taxon>
        <taxon>Cystobacterineae</taxon>
        <taxon>Myxococcaceae</taxon>
        <taxon>Corallococcus</taxon>
    </lineage>
</organism>
<protein>
    <submittedName>
        <fullName evidence="1">Uncharacterized protein</fullName>
    </submittedName>
</protein>
<gene>
    <name evidence="1" type="ORF">D7X96_01475</name>
</gene>